<dbReference type="InterPro" id="IPR020846">
    <property type="entry name" value="MFS_dom"/>
</dbReference>
<evidence type="ECO:0000256" key="5">
    <source>
        <dbReference type="ARBA" id="ARBA00023063"/>
    </source>
</evidence>
<feature type="transmembrane region" description="Helical" evidence="7">
    <location>
        <begin position="452"/>
        <end position="471"/>
    </location>
</feature>
<dbReference type="Gene3D" id="1.20.1250.20">
    <property type="entry name" value="MFS general substrate transporter like domains"/>
    <property type="match status" value="2"/>
</dbReference>
<feature type="transmembrane region" description="Helical" evidence="7">
    <location>
        <begin position="80"/>
        <end position="99"/>
    </location>
</feature>
<dbReference type="InterPro" id="IPR036259">
    <property type="entry name" value="MFS_trans_sf"/>
</dbReference>
<dbReference type="RefSeq" id="WP_408082502.1">
    <property type="nucleotide sequence ID" value="NZ_JBELQA010000009.1"/>
</dbReference>
<keyword evidence="3 7" id="KW-0812">Transmembrane</keyword>
<gene>
    <name evidence="9" type="ORF">ABS764_14470</name>
</gene>
<feature type="transmembrane region" description="Helical" evidence="7">
    <location>
        <begin position="218"/>
        <end position="238"/>
    </location>
</feature>
<feature type="transmembrane region" description="Helical" evidence="7">
    <location>
        <begin position="105"/>
        <end position="126"/>
    </location>
</feature>
<dbReference type="PANTHER" id="PTHR23515">
    <property type="entry name" value="HIGH-AFFINITY NITRATE TRANSPORTER 2.3"/>
    <property type="match status" value="1"/>
</dbReference>
<dbReference type="EMBL" id="JBELQA010000009">
    <property type="protein sequence ID" value="MFL9832053.1"/>
    <property type="molecule type" value="Genomic_DNA"/>
</dbReference>
<dbReference type="Proteomes" id="UP001629260">
    <property type="component" value="Unassembled WGS sequence"/>
</dbReference>
<feature type="transmembrane region" description="Helical" evidence="7">
    <location>
        <begin position="250"/>
        <end position="272"/>
    </location>
</feature>
<name>A0ABW8XY77_9FLAO</name>
<evidence type="ECO:0000256" key="7">
    <source>
        <dbReference type="SAM" id="Phobius"/>
    </source>
</evidence>
<evidence type="ECO:0000256" key="6">
    <source>
        <dbReference type="ARBA" id="ARBA00023136"/>
    </source>
</evidence>
<feature type="transmembrane region" description="Helical" evidence="7">
    <location>
        <begin position="421"/>
        <end position="446"/>
    </location>
</feature>
<sequence>MKNANSLSKSHRMLFLNTLAFTVCFACWTLNGVLVTYLVEKGIFNWSVIQVGWLLGIPILTGAVMRLPMGILTDKFGGKYVFSLLLLLCSIPLFLLPFASSFTMFALLSFLFGMVGTSFAVGVGYTSLLYPKEWQGRALGIFGMGNAGAAITTFIAPSLLNQFSATDPENGWKLLPVIYGAVLLIIGVLFLFFAENRKMEKSTKTIPQMLTTLGCVRVWRFGAYYFLVFGCFVAYSQWLLPNFMNVYQTSLVMGGMFATLFSLPSGVIRAFGGYLSDKYGARKVMYWVLGSSVVLSALLMVPKMEVTTAGAGIMAKQAGVVTAVSPTNIKIDGTAIAVEAKKEITSDGSGIFPTKTSWQEVIVAENQSVAKKELLARGITKIRFDANMWVYLVLVVLIGISWGIGKAAVYKHIPEYFPNEVGIVGGMVGLLGGLGGFFCPIIFSYLLNFTGLWSSSWMFVLLFSIICLIWMHITITKMMNKNEPTLSKQIETKN</sequence>
<organism evidence="9 10">
    <name type="scientific">Flavobacterium plantiphilum</name>
    <dbReference type="NCBI Taxonomy" id="3163297"/>
    <lineage>
        <taxon>Bacteria</taxon>
        <taxon>Pseudomonadati</taxon>
        <taxon>Bacteroidota</taxon>
        <taxon>Flavobacteriia</taxon>
        <taxon>Flavobacteriales</taxon>
        <taxon>Flavobacteriaceae</taxon>
        <taxon>Flavobacterium</taxon>
    </lineage>
</organism>
<keyword evidence="10" id="KW-1185">Reference proteome</keyword>
<evidence type="ECO:0000256" key="3">
    <source>
        <dbReference type="ARBA" id="ARBA00022692"/>
    </source>
</evidence>
<evidence type="ECO:0000256" key="4">
    <source>
        <dbReference type="ARBA" id="ARBA00022989"/>
    </source>
</evidence>
<dbReference type="InterPro" id="IPR044772">
    <property type="entry name" value="NO3_transporter"/>
</dbReference>
<feature type="domain" description="Major facilitator superfamily (MFS) profile" evidence="8">
    <location>
        <begin position="12"/>
        <end position="482"/>
    </location>
</feature>
<feature type="transmembrane region" description="Helical" evidence="7">
    <location>
        <begin position="12"/>
        <end position="37"/>
    </location>
</feature>
<evidence type="ECO:0000313" key="9">
    <source>
        <dbReference type="EMBL" id="MFL9832053.1"/>
    </source>
</evidence>
<keyword evidence="5" id="KW-0534">Nitrate assimilation</keyword>
<dbReference type="PROSITE" id="PS50850">
    <property type="entry name" value="MFS"/>
    <property type="match status" value="1"/>
</dbReference>
<evidence type="ECO:0000313" key="10">
    <source>
        <dbReference type="Proteomes" id="UP001629260"/>
    </source>
</evidence>
<dbReference type="SUPFAM" id="SSF103473">
    <property type="entry name" value="MFS general substrate transporter"/>
    <property type="match status" value="2"/>
</dbReference>
<evidence type="ECO:0000259" key="8">
    <source>
        <dbReference type="PROSITE" id="PS50850"/>
    </source>
</evidence>
<comment type="subcellular location">
    <subcellularLocation>
        <location evidence="1">Membrane</location>
        <topology evidence="1">Multi-pass membrane protein</topology>
    </subcellularLocation>
</comment>
<evidence type="ECO:0000256" key="1">
    <source>
        <dbReference type="ARBA" id="ARBA00004141"/>
    </source>
</evidence>
<feature type="transmembrane region" description="Helical" evidence="7">
    <location>
        <begin position="172"/>
        <end position="194"/>
    </location>
</feature>
<reference evidence="9 10" key="1">
    <citation type="submission" date="2024-06" db="EMBL/GenBank/DDBJ databases">
        <authorList>
            <person name="Kaempfer P."/>
            <person name="Viver T."/>
        </authorList>
    </citation>
    <scope>NUCLEOTIDE SEQUENCE [LARGE SCALE GENOMIC DNA]</scope>
    <source>
        <strain evidence="9 10">ST-87</strain>
    </source>
</reference>
<proteinExistence type="inferred from homology"/>
<feature type="transmembrane region" description="Helical" evidence="7">
    <location>
        <begin position="388"/>
        <end position="409"/>
    </location>
</feature>
<comment type="caution">
    <text evidence="9">The sequence shown here is derived from an EMBL/GenBank/DDBJ whole genome shotgun (WGS) entry which is preliminary data.</text>
</comment>
<accession>A0ABW8XY77</accession>
<comment type="similarity">
    <text evidence="2">Belongs to the major facilitator superfamily. Nitrate/nitrite porter (TC 2.A.1.8) family.</text>
</comment>
<protein>
    <submittedName>
        <fullName evidence="9">MFS transporter</fullName>
    </submittedName>
</protein>
<keyword evidence="6 7" id="KW-0472">Membrane</keyword>
<feature type="transmembrane region" description="Helical" evidence="7">
    <location>
        <begin position="138"/>
        <end position="160"/>
    </location>
</feature>
<dbReference type="Pfam" id="PF07690">
    <property type="entry name" value="MFS_1"/>
    <property type="match status" value="1"/>
</dbReference>
<feature type="transmembrane region" description="Helical" evidence="7">
    <location>
        <begin position="43"/>
        <end position="68"/>
    </location>
</feature>
<feature type="transmembrane region" description="Helical" evidence="7">
    <location>
        <begin position="284"/>
        <end position="301"/>
    </location>
</feature>
<dbReference type="InterPro" id="IPR011701">
    <property type="entry name" value="MFS"/>
</dbReference>
<evidence type="ECO:0000256" key="2">
    <source>
        <dbReference type="ARBA" id="ARBA00008432"/>
    </source>
</evidence>
<keyword evidence="4 7" id="KW-1133">Transmembrane helix</keyword>